<dbReference type="EMBL" id="JAROCF010000001">
    <property type="protein sequence ID" value="MDN4614929.1"/>
    <property type="molecule type" value="Genomic_DNA"/>
</dbReference>
<proteinExistence type="predicted"/>
<dbReference type="Proteomes" id="UP001174208">
    <property type="component" value="Unassembled WGS sequence"/>
</dbReference>
<evidence type="ECO:0000313" key="1">
    <source>
        <dbReference type="EMBL" id="MDN4614929.1"/>
    </source>
</evidence>
<reference evidence="1" key="1">
    <citation type="submission" date="2023-06" db="EMBL/GenBank/DDBJ databases">
        <title>MT1 and MT2 Draft Genomes of Novel Species.</title>
        <authorList>
            <person name="Venkateswaran K."/>
        </authorList>
    </citation>
    <scope>NUCLEOTIDE SEQUENCE</scope>
    <source>
        <strain evidence="1">F6_8S_P_1B</strain>
    </source>
</reference>
<evidence type="ECO:0000313" key="2">
    <source>
        <dbReference type="Proteomes" id="UP001174208"/>
    </source>
</evidence>
<sequence length="82" mass="9004">MHDGRASTLSETLNAFVEDQHRQYMRDMAAAQLGEQHRATRVAQLNGVINATMQGAMIGTVVDQGRKTRAALNAPVTVRLKK</sequence>
<keyword evidence="2" id="KW-1185">Reference proteome</keyword>
<organism evidence="1 2">
    <name type="scientific">Leifsonia williamsii</name>
    <dbReference type="NCBI Taxonomy" id="3035919"/>
    <lineage>
        <taxon>Bacteria</taxon>
        <taxon>Bacillati</taxon>
        <taxon>Actinomycetota</taxon>
        <taxon>Actinomycetes</taxon>
        <taxon>Micrococcales</taxon>
        <taxon>Microbacteriaceae</taxon>
        <taxon>Leifsonia</taxon>
    </lineage>
</organism>
<gene>
    <name evidence="1" type="ORF">P5G50_10750</name>
</gene>
<protein>
    <submittedName>
        <fullName evidence="1">Uncharacterized protein</fullName>
    </submittedName>
</protein>
<name>A0ABT8KBU6_9MICO</name>
<dbReference type="RefSeq" id="WP_301209167.1">
    <property type="nucleotide sequence ID" value="NZ_JAROCF010000001.1"/>
</dbReference>
<comment type="caution">
    <text evidence="1">The sequence shown here is derived from an EMBL/GenBank/DDBJ whole genome shotgun (WGS) entry which is preliminary data.</text>
</comment>
<accession>A0ABT8KBU6</accession>